<dbReference type="AlphaFoldDB" id="A0A183BMR0"/>
<evidence type="ECO:0000313" key="2">
    <source>
        <dbReference type="Proteomes" id="UP000050741"/>
    </source>
</evidence>
<reference evidence="3" key="3">
    <citation type="submission" date="2016-06" db="UniProtKB">
        <authorList>
            <consortium name="WormBaseParasite"/>
        </authorList>
    </citation>
    <scope>IDENTIFICATION</scope>
</reference>
<name>A0A183BMR0_GLOPA</name>
<evidence type="ECO:0000313" key="3">
    <source>
        <dbReference type="WBParaSite" id="GPLIN_000189500"/>
    </source>
</evidence>
<keyword evidence="2" id="KW-1185">Reference proteome</keyword>
<accession>A0A183BMR0</accession>
<feature type="compositionally biased region" description="Basic residues" evidence="1">
    <location>
        <begin position="50"/>
        <end position="61"/>
    </location>
</feature>
<protein>
    <submittedName>
        <fullName evidence="3">TAZ-type domain-containing protein</fullName>
    </submittedName>
</protein>
<sequence>MWTQQNCTHKAATTTTNLPPTTVEAKIRRLKELRSEVRALTAMIREERRRSKGKDSKHRHHSVTDKMRSEIGRQFRKWRKKVLSKIHLVMHRLDNLEGEMHRTKDNLQKVLRDDKERDAKRRPPSSHSAESIRRVQIHRRGERGSVCQNHGECKPGHCCLRDVPMSTVPLAVGQGTGHCVRYAYDEGAICEHSCACAAQLLCFRKQQKTHANSSLPLVAVCKKASSTDLLNGIYENALDAVFEHHKMPLNANIS</sequence>
<dbReference type="Gene3D" id="2.10.80.10">
    <property type="entry name" value="Lipase, subunit A"/>
    <property type="match status" value="1"/>
</dbReference>
<feature type="compositionally biased region" description="Basic and acidic residues" evidence="1">
    <location>
        <begin position="109"/>
        <end position="121"/>
    </location>
</feature>
<organism evidence="2 3">
    <name type="scientific">Globodera pallida</name>
    <name type="common">Potato cyst nematode worm</name>
    <name type="synonym">Heterodera pallida</name>
    <dbReference type="NCBI Taxonomy" id="36090"/>
    <lineage>
        <taxon>Eukaryota</taxon>
        <taxon>Metazoa</taxon>
        <taxon>Ecdysozoa</taxon>
        <taxon>Nematoda</taxon>
        <taxon>Chromadorea</taxon>
        <taxon>Rhabditida</taxon>
        <taxon>Tylenchina</taxon>
        <taxon>Tylenchomorpha</taxon>
        <taxon>Tylenchoidea</taxon>
        <taxon>Heteroderidae</taxon>
        <taxon>Heteroderinae</taxon>
        <taxon>Globodera</taxon>
    </lineage>
</organism>
<evidence type="ECO:0000256" key="1">
    <source>
        <dbReference type="SAM" id="MobiDB-lite"/>
    </source>
</evidence>
<feature type="region of interest" description="Disordered" evidence="1">
    <location>
        <begin position="109"/>
        <end position="134"/>
    </location>
</feature>
<reference evidence="2" key="2">
    <citation type="submission" date="2014-05" db="EMBL/GenBank/DDBJ databases">
        <title>The genome and life-stage specific transcriptomes of Globodera pallida elucidate key aspects of plant parasitism by a cyst nematode.</title>
        <authorList>
            <person name="Cotton J.A."/>
            <person name="Lilley C.J."/>
            <person name="Jones L.M."/>
            <person name="Kikuchi T."/>
            <person name="Reid A.J."/>
            <person name="Thorpe P."/>
            <person name="Tsai I.J."/>
            <person name="Beasley H."/>
            <person name="Blok V."/>
            <person name="Cock P.J.A."/>
            <person name="Van den Akker S.E."/>
            <person name="Holroyd N."/>
            <person name="Hunt M."/>
            <person name="Mantelin S."/>
            <person name="Naghra H."/>
            <person name="Pain A."/>
            <person name="Palomares-Rius J.E."/>
            <person name="Zarowiecki M."/>
            <person name="Berriman M."/>
            <person name="Jones J.T."/>
            <person name="Urwin P.E."/>
        </authorList>
    </citation>
    <scope>NUCLEOTIDE SEQUENCE [LARGE SCALE GENOMIC DNA]</scope>
    <source>
        <strain evidence="2">Lindley</strain>
    </source>
</reference>
<proteinExistence type="predicted"/>
<feature type="region of interest" description="Disordered" evidence="1">
    <location>
        <begin position="45"/>
        <end position="68"/>
    </location>
</feature>
<dbReference type="WBParaSite" id="GPLIN_000189500">
    <property type="protein sequence ID" value="GPLIN_000189500"/>
    <property type="gene ID" value="GPLIN_000189500"/>
</dbReference>
<dbReference type="Proteomes" id="UP000050741">
    <property type="component" value="Unassembled WGS sequence"/>
</dbReference>
<reference evidence="2" key="1">
    <citation type="submission" date="2013-12" db="EMBL/GenBank/DDBJ databases">
        <authorList>
            <person name="Aslett M."/>
        </authorList>
    </citation>
    <scope>NUCLEOTIDE SEQUENCE [LARGE SCALE GENOMIC DNA]</scope>
    <source>
        <strain evidence="2">Lindley</strain>
    </source>
</reference>